<accession>A0A7Y7UTK6</accession>
<comment type="caution">
    <text evidence="4">The sequence shown here is derived from an EMBL/GenBank/DDBJ whole genome shotgun (WGS) entry which is preliminary data.</text>
</comment>
<evidence type="ECO:0000259" key="1">
    <source>
        <dbReference type="Pfam" id="PF13362"/>
    </source>
</evidence>
<dbReference type="Pfam" id="PF23639">
    <property type="entry name" value="DUF7146"/>
    <property type="match status" value="1"/>
</dbReference>
<dbReference type="AlphaFoldDB" id="A0A7Y7UTK6"/>
<feature type="domain" description="DUF7146" evidence="2">
    <location>
        <begin position="87"/>
        <end position="182"/>
    </location>
</feature>
<organism evidence="4 5">
    <name type="scientific">Sphingomonas sanguinis</name>
    <dbReference type="NCBI Taxonomy" id="33051"/>
    <lineage>
        <taxon>Bacteria</taxon>
        <taxon>Pseudomonadati</taxon>
        <taxon>Pseudomonadota</taxon>
        <taxon>Alphaproteobacteria</taxon>
        <taxon>Sphingomonadales</taxon>
        <taxon>Sphingomonadaceae</taxon>
        <taxon>Sphingomonas</taxon>
    </lineage>
</organism>
<dbReference type="Proteomes" id="UP000557656">
    <property type="component" value="Unassembled WGS sequence"/>
</dbReference>
<sequence>MPYTALKPSQELADIVGALGGTWHGYVASCRCPAHCDKTPSLSLRQGDWGILVTCFAGCDAEDVLRELRRVPVTRRFEPPKANLSRGTENVERLWDQAGPVEGTLAERYLIGRHIDLGPADLRFHPRCPLGPKPHTVFRPALLVGVREVRRLVALQRIFIDPATGRYDCKVMLGQPGQGAWQGRPLTGDTIAIAEGFETAAAFTTIHGVPCWASLGARRLDQLRLPPGVSTLLIAEDNDLEGKGAADRAEAHYARPDLAIRRAPPPGRIKDWAVALERERERGGGSSG</sequence>
<dbReference type="InterPro" id="IPR034154">
    <property type="entry name" value="TOPRIM_DnaG/twinkle"/>
</dbReference>
<dbReference type="InterPro" id="IPR055570">
    <property type="entry name" value="DUF7146"/>
</dbReference>
<dbReference type="RefSeq" id="WP_170172226.1">
    <property type="nucleotide sequence ID" value="NZ_JABEOV010000035.1"/>
</dbReference>
<evidence type="ECO:0000313" key="6">
    <source>
        <dbReference type="Proteomes" id="UP000557656"/>
    </source>
</evidence>
<gene>
    <name evidence="3" type="ORF">HKX05_19490</name>
    <name evidence="4" type="ORF">HLV41_18890</name>
</gene>
<evidence type="ECO:0000259" key="2">
    <source>
        <dbReference type="Pfam" id="PF23639"/>
    </source>
</evidence>
<evidence type="ECO:0000313" key="5">
    <source>
        <dbReference type="Proteomes" id="UP000531581"/>
    </source>
</evidence>
<protein>
    <submittedName>
        <fullName evidence="4">Toprim domain-containing protein</fullName>
    </submittedName>
    <submittedName>
        <fullName evidence="3">Virulence-associated protein E</fullName>
    </submittedName>
</protein>
<dbReference type="InterPro" id="IPR006171">
    <property type="entry name" value="TOPRIM_dom"/>
</dbReference>
<reference evidence="5 6" key="1">
    <citation type="submission" date="2020-05" db="EMBL/GenBank/DDBJ databases">
        <title>Draft Genome Sequences of Sphingomonas sp. Isolated from the International Space Station.</title>
        <authorList>
            <person name="Bijlani S."/>
            <person name="Singh N.K."/>
            <person name="Mason C.E."/>
            <person name="Wang C.C."/>
            <person name="Venkateswaran K."/>
        </authorList>
    </citation>
    <scope>NUCLEOTIDE SEQUENCE [LARGE SCALE GENOMIC DNA]</scope>
    <source>
        <strain evidence="3 6">IIF7SW-B5</strain>
        <strain evidence="4">ISS-IIF7SWP</strain>
    </source>
</reference>
<feature type="domain" description="Toprim" evidence="1">
    <location>
        <begin position="191"/>
        <end position="275"/>
    </location>
</feature>
<proteinExistence type="predicted"/>
<dbReference type="Proteomes" id="UP000531581">
    <property type="component" value="Unassembled WGS sequence"/>
</dbReference>
<dbReference type="CDD" id="cd01029">
    <property type="entry name" value="TOPRIM_primases"/>
    <property type="match status" value="1"/>
</dbReference>
<dbReference type="EMBL" id="JABYQV010000025">
    <property type="protein sequence ID" value="NVP33103.1"/>
    <property type="molecule type" value="Genomic_DNA"/>
</dbReference>
<evidence type="ECO:0000313" key="3">
    <source>
        <dbReference type="EMBL" id="NNG55529.1"/>
    </source>
</evidence>
<evidence type="ECO:0000313" key="4">
    <source>
        <dbReference type="EMBL" id="NVP33103.1"/>
    </source>
</evidence>
<name>A0A7Y7UTK6_9SPHN</name>
<keyword evidence="6" id="KW-1185">Reference proteome</keyword>
<dbReference type="Pfam" id="PF13362">
    <property type="entry name" value="Toprim_3"/>
    <property type="match status" value="1"/>
</dbReference>
<dbReference type="EMBL" id="JABEOV010000035">
    <property type="protein sequence ID" value="NNG55529.1"/>
    <property type="molecule type" value="Genomic_DNA"/>
</dbReference>